<protein>
    <submittedName>
        <fullName evidence="1">Uncharacterized protein</fullName>
    </submittedName>
</protein>
<reference evidence="1" key="1">
    <citation type="submission" date="2020-11" db="EMBL/GenBank/DDBJ databases">
        <authorList>
            <person name="Tran Van P."/>
        </authorList>
    </citation>
    <scope>NUCLEOTIDE SEQUENCE</scope>
</reference>
<gene>
    <name evidence="1" type="ORF">TTEB3V08_LOCUS10629</name>
</gene>
<dbReference type="AlphaFoldDB" id="A0A7R9P0F9"/>
<accession>A0A7R9P0F9</accession>
<organism evidence="1">
    <name type="scientific">Timema tahoe</name>
    <dbReference type="NCBI Taxonomy" id="61484"/>
    <lineage>
        <taxon>Eukaryota</taxon>
        <taxon>Metazoa</taxon>
        <taxon>Ecdysozoa</taxon>
        <taxon>Arthropoda</taxon>
        <taxon>Hexapoda</taxon>
        <taxon>Insecta</taxon>
        <taxon>Pterygota</taxon>
        <taxon>Neoptera</taxon>
        <taxon>Polyneoptera</taxon>
        <taxon>Phasmatodea</taxon>
        <taxon>Timematodea</taxon>
        <taxon>Timematoidea</taxon>
        <taxon>Timematidae</taxon>
        <taxon>Timema</taxon>
    </lineage>
</organism>
<proteinExistence type="predicted"/>
<name>A0A7R9P0F9_9NEOP</name>
<evidence type="ECO:0000313" key="1">
    <source>
        <dbReference type="EMBL" id="CAD7462739.1"/>
    </source>
</evidence>
<sequence>MLWKYPLSTGRVLPEQARDQTLARLKILRHRSS</sequence>
<dbReference type="EMBL" id="OE006570">
    <property type="protein sequence ID" value="CAD7462739.1"/>
    <property type="molecule type" value="Genomic_DNA"/>
</dbReference>